<accession>A0A6L9L2V4</accession>
<keyword evidence="3" id="KW-0812">Transmembrane</keyword>
<evidence type="ECO:0000256" key="2">
    <source>
        <dbReference type="SAM" id="MobiDB-lite"/>
    </source>
</evidence>
<proteinExistence type="predicted"/>
<dbReference type="AlphaFoldDB" id="A0A6L9L2V4"/>
<feature type="region of interest" description="Disordered" evidence="2">
    <location>
        <begin position="304"/>
        <end position="331"/>
    </location>
</feature>
<dbReference type="PANTHER" id="PTHR30329:SF21">
    <property type="entry name" value="LIPOPROTEIN YIAD-RELATED"/>
    <property type="match status" value="1"/>
</dbReference>
<dbReference type="Proteomes" id="UP000474175">
    <property type="component" value="Unassembled WGS sequence"/>
</dbReference>
<evidence type="ECO:0000256" key="3">
    <source>
        <dbReference type="SAM" id="Phobius"/>
    </source>
</evidence>
<feature type="domain" description="OmpA-like" evidence="4">
    <location>
        <begin position="215"/>
        <end position="331"/>
    </location>
</feature>
<name>A0A6L9L2V4_9BACT</name>
<dbReference type="CDD" id="cd07185">
    <property type="entry name" value="OmpA_C-like"/>
    <property type="match status" value="1"/>
</dbReference>
<dbReference type="RefSeq" id="WP_163945118.1">
    <property type="nucleotide sequence ID" value="NZ_JAAFZH010000002.1"/>
</dbReference>
<reference evidence="5 6" key="1">
    <citation type="submission" date="2020-02" db="EMBL/GenBank/DDBJ databases">
        <title>Draft genome sequence of two Spirosoma agri KCTC 52727 and Spirosoma terrae KCTC 52035.</title>
        <authorList>
            <person name="Rojas J."/>
            <person name="Ambika Manirajan B."/>
            <person name="Suarez C."/>
            <person name="Ratering S."/>
            <person name="Schnell S."/>
        </authorList>
    </citation>
    <scope>NUCLEOTIDE SEQUENCE [LARGE SCALE GENOMIC DNA]</scope>
    <source>
        <strain evidence="5 6">KCTC 52035</strain>
    </source>
</reference>
<keyword evidence="3" id="KW-1133">Transmembrane helix</keyword>
<dbReference type="GO" id="GO:0016020">
    <property type="term" value="C:membrane"/>
    <property type="evidence" value="ECO:0007669"/>
    <property type="project" value="UniProtKB-UniRule"/>
</dbReference>
<dbReference type="EMBL" id="JAAFZH010000002">
    <property type="protein sequence ID" value="NDU94700.1"/>
    <property type="molecule type" value="Genomic_DNA"/>
</dbReference>
<evidence type="ECO:0000259" key="4">
    <source>
        <dbReference type="PROSITE" id="PS51123"/>
    </source>
</evidence>
<dbReference type="InterPro" id="IPR050330">
    <property type="entry name" value="Bact_OuterMem_StrucFunc"/>
</dbReference>
<dbReference type="Pfam" id="PF00691">
    <property type="entry name" value="OmpA"/>
    <property type="match status" value="2"/>
</dbReference>
<evidence type="ECO:0000313" key="6">
    <source>
        <dbReference type="Proteomes" id="UP000474175"/>
    </source>
</evidence>
<dbReference type="InterPro" id="IPR006665">
    <property type="entry name" value="OmpA-like"/>
</dbReference>
<dbReference type="Gene3D" id="3.30.1330.60">
    <property type="entry name" value="OmpA-like domain"/>
    <property type="match status" value="2"/>
</dbReference>
<organism evidence="5 6">
    <name type="scientific">Spirosoma terrae</name>
    <dbReference type="NCBI Taxonomy" id="1968276"/>
    <lineage>
        <taxon>Bacteria</taxon>
        <taxon>Pseudomonadati</taxon>
        <taxon>Bacteroidota</taxon>
        <taxon>Cytophagia</taxon>
        <taxon>Cytophagales</taxon>
        <taxon>Cytophagaceae</taxon>
        <taxon>Spirosoma</taxon>
    </lineage>
</organism>
<keyword evidence="1 3" id="KW-0472">Membrane</keyword>
<evidence type="ECO:0000313" key="5">
    <source>
        <dbReference type="EMBL" id="NDU94700.1"/>
    </source>
</evidence>
<dbReference type="PANTHER" id="PTHR30329">
    <property type="entry name" value="STATOR ELEMENT OF FLAGELLAR MOTOR COMPLEX"/>
    <property type="match status" value="1"/>
</dbReference>
<gene>
    <name evidence="5" type="ORF">GK108_07430</name>
</gene>
<keyword evidence="6" id="KW-1185">Reference proteome</keyword>
<protein>
    <submittedName>
        <fullName evidence="5">OmpA family protein</fullName>
    </submittedName>
</protein>
<dbReference type="PROSITE" id="PS51123">
    <property type="entry name" value="OMPA_2"/>
    <property type="match status" value="1"/>
</dbReference>
<evidence type="ECO:0000256" key="1">
    <source>
        <dbReference type="PROSITE-ProRule" id="PRU00473"/>
    </source>
</evidence>
<sequence length="331" mass="35699">MFANKTPWIVLLVLWMIGSTWWHVCKIKQLCANDAPPSAETISPEPPIETTPPGADGYTIADGNLFRLDLPGNFSFAKSGSNANMNTLGGSLESLVTYLKANPNRKLEIIGYYAASESNTSSFTNLGLARAEGIKQYLVQQGIPATSLTTTGTERNLPFVAQGDSIKGGLDFTFSGTELTTPTTESATSTSAVATTPAPITLTAPTTEADLAAAEKFKSVFEPIDLYFPLSEANYIKTPETKKFFDEATTYLKEHKDKKLRLTGHTDSSGPDDVNLRLSRDRANDVKAKLRQAGISADQIVVEAKGESQPKADNSTISGRKANRRVSVVVQ</sequence>
<feature type="transmembrane region" description="Helical" evidence="3">
    <location>
        <begin position="7"/>
        <end position="24"/>
    </location>
</feature>
<comment type="caution">
    <text evidence="5">The sequence shown here is derived from an EMBL/GenBank/DDBJ whole genome shotgun (WGS) entry which is preliminary data.</text>
</comment>
<dbReference type="InterPro" id="IPR036737">
    <property type="entry name" value="OmpA-like_sf"/>
</dbReference>
<dbReference type="SUPFAM" id="SSF103088">
    <property type="entry name" value="OmpA-like"/>
    <property type="match status" value="2"/>
</dbReference>